<keyword evidence="1" id="KW-0732">Signal</keyword>
<accession>A0A7S2XYC4</accession>
<dbReference type="EMBL" id="HBHR01016175">
    <property type="protein sequence ID" value="CAD9867503.1"/>
    <property type="molecule type" value="Transcribed_RNA"/>
</dbReference>
<feature type="chain" id="PRO_5030923769" evidence="1">
    <location>
        <begin position="22"/>
        <end position="140"/>
    </location>
</feature>
<gene>
    <name evidence="2" type="ORF">FJAP1339_LOCUS8090</name>
</gene>
<dbReference type="AlphaFoldDB" id="A0A7S2XYC4"/>
<reference evidence="2" key="1">
    <citation type="submission" date="2021-01" db="EMBL/GenBank/DDBJ databases">
        <authorList>
            <person name="Corre E."/>
            <person name="Pelletier E."/>
            <person name="Niang G."/>
            <person name="Scheremetjew M."/>
            <person name="Finn R."/>
            <person name="Kale V."/>
            <person name="Holt S."/>
            <person name="Cochrane G."/>
            <person name="Meng A."/>
            <person name="Brown T."/>
            <person name="Cohen L."/>
        </authorList>
    </citation>
    <scope>NUCLEOTIDE SEQUENCE</scope>
    <source>
        <strain evidence="2">CCMP1661</strain>
    </source>
</reference>
<proteinExistence type="predicted"/>
<organism evidence="2">
    <name type="scientific">Fibrocapsa japonica</name>
    <dbReference type="NCBI Taxonomy" id="94617"/>
    <lineage>
        <taxon>Eukaryota</taxon>
        <taxon>Sar</taxon>
        <taxon>Stramenopiles</taxon>
        <taxon>Ochrophyta</taxon>
        <taxon>Raphidophyceae</taxon>
        <taxon>Chattonellales</taxon>
        <taxon>Chattonellaceae</taxon>
        <taxon>Fibrocapsa</taxon>
    </lineage>
</organism>
<evidence type="ECO:0000313" key="2">
    <source>
        <dbReference type="EMBL" id="CAD9867503.1"/>
    </source>
</evidence>
<feature type="signal peptide" evidence="1">
    <location>
        <begin position="1"/>
        <end position="21"/>
    </location>
</feature>
<evidence type="ECO:0000256" key="1">
    <source>
        <dbReference type="SAM" id="SignalP"/>
    </source>
</evidence>
<name>A0A7S2XYC4_9STRA</name>
<protein>
    <submittedName>
        <fullName evidence="2">Uncharacterized protein</fullName>
    </submittedName>
</protein>
<sequence length="140" mass="15501">MKLSHLILLLQIFFAANSCSAFAPMKIIPNKIKSFETSDTTASFTGPVTLALHSAPGKIMNDMDMMCIANTADLCNMYQECDTEEREAILNRFEQQTDALAERLAMMQGLTNHMKTGDTLTEEEVSTLKANILGFLSSKQ</sequence>